<comment type="caution">
    <text evidence="2">The sequence shown here is derived from an EMBL/GenBank/DDBJ whole genome shotgun (WGS) entry which is preliminary data.</text>
</comment>
<dbReference type="AlphaFoldDB" id="A0A842YK70"/>
<protein>
    <recommendedName>
        <fullName evidence="4">DUF2238 domain-containing protein</fullName>
    </recommendedName>
</protein>
<gene>
    <name evidence="2" type="ORF">DNK57_03585</name>
</gene>
<evidence type="ECO:0000313" key="3">
    <source>
        <dbReference type="Proteomes" id="UP000646659"/>
    </source>
</evidence>
<accession>A0A842YK70</accession>
<feature type="transmembrane region" description="Helical" evidence="1">
    <location>
        <begin position="9"/>
        <end position="25"/>
    </location>
</feature>
<dbReference type="OrthoDB" id="82129at2157"/>
<dbReference type="Proteomes" id="UP000646659">
    <property type="component" value="Unassembled WGS sequence"/>
</dbReference>
<dbReference type="EMBL" id="QKOF01000005">
    <property type="protein sequence ID" value="MBE2899902.1"/>
    <property type="molecule type" value="Genomic_DNA"/>
</dbReference>
<keyword evidence="1" id="KW-0472">Membrane</keyword>
<feature type="transmembrane region" description="Helical" evidence="1">
    <location>
        <begin position="31"/>
        <end position="49"/>
    </location>
</feature>
<feature type="transmembrane region" description="Helical" evidence="1">
    <location>
        <begin position="89"/>
        <end position="108"/>
    </location>
</feature>
<feature type="transmembrane region" description="Helical" evidence="1">
    <location>
        <begin position="61"/>
        <end position="83"/>
    </location>
</feature>
<feature type="transmembrane region" description="Helical" evidence="1">
    <location>
        <begin position="157"/>
        <end position="174"/>
    </location>
</feature>
<evidence type="ECO:0008006" key="4">
    <source>
        <dbReference type="Google" id="ProtNLM"/>
    </source>
</evidence>
<keyword evidence="1" id="KW-1133">Transmembrane helix</keyword>
<organism evidence="2 3">
    <name type="scientific">Methanothermobacter thermautotrophicus</name>
    <name type="common">Methanobacterium thermoformicicum</name>
    <dbReference type="NCBI Taxonomy" id="145262"/>
    <lineage>
        <taxon>Archaea</taxon>
        <taxon>Methanobacteriati</taxon>
        <taxon>Methanobacteriota</taxon>
        <taxon>Methanomada group</taxon>
        <taxon>Methanobacteria</taxon>
        <taxon>Methanobacteriales</taxon>
        <taxon>Methanobacteriaceae</taxon>
        <taxon>Methanothermobacter</taxon>
    </lineage>
</organism>
<proteinExistence type="predicted"/>
<keyword evidence="1" id="KW-0812">Transmembrane</keyword>
<evidence type="ECO:0000313" key="2">
    <source>
        <dbReference type="EMBL" id="MBE2899902.1"/>
    </source>
</evidence>
<feature type="transmembrane region" description="Helical" evidence="1">
    <location>
        <begin position="120"/>
        <end position="142"/>
    </location>
</feature>
<sequence length="180" mass="20185">MLTDNPKSSYKWLPVFLIVWLTVLLSSHPRLTFKLLAGLFFSTLLIIYKPEGLLEGYKRRIFILTLILYPPAEFALKLLASLAPLAVNMAEHFTAGLVVSVYLSTLLHGTLRKLGHWERLVFTVSVAVFLCLLYEITGFLIYYEPTAALYSDTMRDLSMNMAGAVMAATLLSNYEAKSGI</sequence>
<evidence type="ECO:0000256" key="1">
    <source>
        <dbReference type="SAM" id="Phobius"/>
    </source>
</evidence>
<reference evidence="2" key="1">
    <citation type="submission" date="2018-06" db="EMBL/GenBank/DDBJ databases">
        <title>Draft genome sequence of Methanothermobacter thermautotrophicus Strain WHS, a thermophilic, hydrogenotrophic methanogen isolated from Washburn Hot Springs in Yellowstone National Park, USA.</title>
        <authorList>
            <person name="Mckay L.J."/>
            <person name="Klingelsmith K."/>
            <person name="Inskeep W.P."/>
            <person name="Fields M.W."/>
        </authorList>
    </citation>
    <scope>NUCLEOTIDE SEQUENCE</scope>
    <source>
        <strain evidence="2">WHS</strain>
    </source>
</reference>
<dbReference type="RefSeq" id="WP_192961671.1">
    <property type="nucleotide sequence ID" value="NZ_QKOF01000005.1"/>
</dbReference>
<name>A0A842YK70_METTF</name>